<feature type="compositionally biased region" description="Basic and acidic residues" evidence="11">
    <location>
        <begin position="30"/>
        <end position="39"/>
    </location>
</feature>
<evidence type="ECO:0000313" key="18">
    <source>
        <dbReference type="Proteomes" id="UP000515162"/>
    </source>
</evidence>
<dbReference type="InterPro" id="IPR005554">
    <property type="entry name" value="NOL6/Upt22"/>
</dbReference>
<evidence type="ECO:0000256" key="5">
    <source>
        <dbReference type="ARBA" id="ARBA00022454"/>
    </source>
</evidence>
<evidence type="ECO:0000256" key="3">
    <source>
        <dbReference type="ARBA" id="ARBA00006674"/>
    </source>
</evidence>
<dbReference type="Pfam" id="PF17404">
    <property type="entry name" value="Nrap_D3"/>
    <property type="match status" value="1"/>
</dbReference>
<accession>A0A6P8K2W0</accession>
<dbReference type="InterPro" id="IPR035368">
    <property type="entry name" value="Nrap_D3"/>
</dbReference>
<keyword evidence="6 10" id="KW-0694">RNA-binding</keyword>
<feature type="domain" description="Nrap protein" evidence="13">
    <location>
        <begin position="334"/>
        <end position="472"/>
    </location>
</feature>
<comment type="subunit">
    <text evidence="9">Part of the small subunit (SSU) processome, composed of more than 70 proteins and the RNA chaperone small nucleolar RNA (snoRNA) U3.</text>
</comment>
<comment type="subcellular location">
    <subcellularLocation>
        <location evidence="1">Chromosome</location>
    </subcellularLocation>
    <subcellularLocation>
        <location evidence="2 10">Nucleus</location>
        <location evidence="2 10">Nucleolus</location>
    </subcellularLocation>
</comment>
<dbReference type="InterPro" id="IPR035369">
    <property type="entry name" value="Nrap_D4"/>
</dbReference>
<proteinExistence type="inferred from homology"/>
<evidence type="ECO:0000256" key="7">
    <source>
        <dbReference type="ARBA" id="ARBA00023242"/>
    </source>
</evidence>
<evidence type="ECO:0000256" key="11">
    <source>
        <dbReference type="SAM" id="MobiDB-lite"/>
    </source>
</evidence>
<evidence type="ECO:0000256" key="9">
    <source>
        <dbReference type="ARBA" id="ARBA00035020"/>
    </source>
</evidence>
<dbReference type="GO" id="GO:0032545">
    <property type="term" value="C:CURI complex"/>
    <property type="evidence" value="ECO:0007669"/>
    <property type="project" value="TreeGrafter"/>
</dbReference>
<evidence type="ECO:0000256" key="1">
    <source>
        <dbReference type="ARBA" id="ARBA00004286"/>
    </source>
</evidence>
<dbReference type="GO" id="GO:0034456">
    <property type="term" value="C:UTP-C complex"/>
    <property type="evidence" value="ECO:0007669"/>
    <property type="project" value="TreeGrafter"/>
</dbReference>
<dbReference type="Pfam" id="PF17405">
    <property type="entry name" value="Nrap_D4"/>
    <property type="match status" value="1"/>
</dbReference>
<dbReference type="GO" id="GO:0006364">
    <property type="term" value="P:rRNA processing"/>
    <property type="evidence" value="ECO:0007669"/>
    <property type="project" value="TreeGrafter"/>
</dbReference>
<dbReference type="FunFam" id="1.10.1410.10:FF:000006">
    <property type="entry name" value="Nucleolar protein 6"/>
    <property type="match status" value="1"/>
</dbReference>
<keyword evidence="5" id="KW-0158">Chromosome</keyword>
<dbReference type="Pfam" id="PF03813">
    <property type="entry name" value="Nrap"/>
    <property type="match status" value="1"/>
</dbReference>
<evidence type="ECO:0000259" key="17">
    <source>
        <dbReference type="Pfam" id="PF17407"/>
    </source>
</evidence>
<dbReference type="GO" id="GO:0003723">
    <property type="term" value="F:RNA binding"/>
    <property type="evidence" value="ECO:0007669"/>
    <property type="project" value="UniProtKB-KW"/>
</dbReference>
<dbReference type="GO" id="GO:0006409">
    <property type="term" value="P:tRNA export from nucleus"/>
    <property type="evidence" value="ECO:0007669"/>
    <property type="project" value="TreeGrafter"/>
</dbReference>
<gene>
    <name evidence="19" type="primary">LOC117142912</name>
</gene>
<feature type="compositionally biased region" description="Basic residues" evidence="11">
    <location>
        <begin position="1173"/>
        <end position="1182"/>
    </location>
</feature>
<dbReference type="PANTHER" id="PTHR17972:SF0">
    <property type="entry name" value="NUCLEOLAR PROTEIN 6"/>
    <property type="match status" value="1"/>
</dbReference>
<evidence type="ECO:0000259" key="15">
    <source>
        <dbReference type="Pfam" id="PF17405"/>
    </source>
</evidence>
<evidence type="ECO:0000256" key="8">
    <source>
        <dbReference type="ARBA" id="ARBA00035000"/>
    </source>
</evidence>
<feature type="region of interest" description="Disordered" evidence="11">
    <location>
        <begin position="1148"/>
        <end position="1204"/>
    </location>
</feature>
<feature type="domain" description="Nrap protein" evidence="12">
    <location>
        <begin position="188"/>
        <end position="330"/>
    </location>
</feature>
<evidence type="ECO:0000259" key="12">
    <source>
        <dbReference type="Pfam" id="PF03813"/>
    </source>
</evidence>
<dbReference type="RefSeq" id="XP_033163088.1">
    <property type="nucleotide sequence ID" value="XM_033307197.1"/>
</dbReference>
<evidence type="ECO:0000259" key="13">
    <source>
        <dbReference type="Pfam" id="PF17403"/>
    </source>
</evidence>
<keyword evidence="7 10" id="KW-0539">Nucleus</keyword>
<dbReference type="InterPro" id="IPR035367">
    <property type="entry name" value="Nrap_D2"/>
</dbReference>
<evidence type="ECO:0000256" key="6">
    <source>
        <dbReference type="ARBA" id="ARBA00022884"/>
    </source>
</evidence>
<feature type="domain" description="Nrap protein" evidence="16">
    <location>
        <begin position="855"/>
        <end position="1014"/>
    </location>
</feature>
<feature type="domain" description="Nrap protein" evidence="14">
    <location>
        <begin position="477"/>
        <end position="639"/>
    </location>
</feature>
<sequence length="1204" mass="137777">MRFVRRNIMSGKLVGSSEEAARTGTQANAHAEDHSDLEHSAPSTDDGFDEPKPPIAKSVPPSTAIPKKNNFKQRGDTKNVKPPTLEEMKELRDTQNLFHSNLFKLQVKEMLEELQLKQKYTDFIENWLESFTVFTRQLKDGFMERTHLEVPIKLSEKPTGFVFSKPTREPYLIGAAATGTLLGPKIVVDVALEMPKESLHKEDYLNLRYDQKRALYLTYVTERMMESQNYAQDQFNFNYYANNPLKPVLELIPVTKQVNKHLQVRLFITAPLSSFKPGRFVPWNNNIRPSFYGDEWDEQDPLPSTQHYNANVLFDLTLSENQAQLDKAFKSRRNFQDGLLLLKVWLRQRQLDIGYSGFGAHILAAFIVYLNKQRILHQSSSSYQVARTVWNQLANTDWTKGISLAVDPIQTEELNKFAEHYDVCFIDFTGQHNLCANIPLYLYQRVREEAKLAVELLNDMKLNSFPLIFMQKCPLYSRVDNILKISNYSCINQMLTLHSQPRIKYDFANYGYPQLLHLLTELLKKGLAERVHSILPLETATAAWPVENKAPVIGKYIQLGLILQPEHAYEVLNKGPAANDDPAGAEEFRRFWGEKSNLRRFQDGSITEAVVWGTAQDSPAKKRLIVRHIVLHLLEHHLQLDSKEVQYIGGELDQVYKLSPWFKVNKLKTKLSLDQDTDAEALSPHVIRCYDELARQLHGLNHLPLEIVSISGVSPIFRYCEPQPVLPQALLVENRILASTIQRVVIQLGQSGKWPTELGALRALKTAFLIEIGEKLEAQCRLHWVMSADGLLVLKQGYCFLIELAHNKELALLKQEVTERGITTYIDNAASRFLERQHYILPKVSGALHSLHQTYSAFGSTVLLAKRWLATQLLDDGLWPDMATELLVAHLFQQRYAPQSIAAPQTGFIRFLQLLSHSDFNGELFLLNFNNSWQEQQIADLEHNYRSNRQSYPPLAVATSYDMQHAGRLWTSDQSPSQRVLGHVTRLARRALEIIETSLMSKDLRFVRPAQLFRASNEGYDLVIQFKPDLVPNSLSYDLGSPFVSFSQPNFSLPRAGSDYISRIVGLLRSAYSDFAAFFYNPHGGKELAIVWRPTTEFAAKPFKVTELQACSPCGNGKVQVLKETLLEDFKLLLKDFYLRIATPEELKREQREHQKPMRYFEANQAVEESKPKPKKHRKRKGTGKEAPPKKKRLIKSSTLKALK</sequence>
<name>A0A6P8K2W0_DROMA</name>
<dbReference type="InterPro" id="IPR035370">
    <property type="entry name" value="Nrap_D5"/>
</dbReference>
<dbReference type="InterPro" id="IPR035371">
    <property type="entry name" value="Nrap_D6"/>
</dbReference>
<comment type="function">
    <text evidence="8">Part of the small subunit (SSU) processome, first precursor of the small eukaryotic ribosomal subunit. During the assembly of the SSU processome in the nucleolus, many ribosome biogenesis factors, an RNA chaperone and ribosomal proteins associate with the nascent pre-rRNA and work in concert to generate RNA folding, modifications, rearrangements and cleavage as well as targeted degradation of pre-ribosomal RNA by the RNA exosome.</text>
</comment>
<evidence type="ECO:0000259" key="16">
    <source>
        <dbReference type="Pfam" id="PF17406"/>
    </source>
</evidence>
<evidence type="ECO:0000256" key="2">
    <source>
        <dbReference type="ARBA" id="ARBA00004604"/>
    </source>
</evidence>
<evidence type="ECO:0000259" key="14">
    <source>
        <dbReference type="Pfam" id="PF17404"/>
    </source>
</evidence>
<organism evidence="18 19">
    <name type="scientific">Drosophila mauritiana</name>
    <name type="common">Fruit fly</name>
    <dbReference type="NCBI Taxonomy" id="7226"/>
    <lineage>
        <taxon>Eukaryota</taxon>
        <taxon>Metazoa</taxon>
        <taxon>Ecdysozoa</taxon>
        <taxon>Arthropoda</taxon>
        <taxon>Hexapoda</taxon>
        <taxon>Insecta</taxon>
        <taxon>Pterygota</taxon>
        <taxon>Neoptera</taxon>
        <taxon>Endopterygota</taxon>
        <taxon>Diptera</taxon>
        <taxon>Brachycera</taxon>
        <taxon>Muscomorpha</taxon>
        <taxon>Ephydroidea</taxon>
        <taxon>Drosophilidae</taxon>
        <taxon>Drosophila</taxon>
        <taxon>Sophophora</taxon>
    </lineage>
</organism>
<evidence type="ECO:0000313" key="19">
    <source>
        <dbReference type="RefSeq" id="XP_033163088.1"/>
    </source>
</evidence>
<dbReference type="Proteomes" id="UP000515162">
    <property type="component" value="Chromosome 3R"/>
</dbReference>
<dbReference type="CTD" id="41973"/>
<dbReference type="Pfam" id="PF17407">
    <property type="entry name" value="Nrap_D6"/>
    <property type="match status" value="1"/>
</dbReference>
<dbReference type="Gene3D" id="3.30.70.3030">
    <property type="match status" value="1"/>
</dbReference>
<reference evidence="19" key="1">
    <citation type="submission" date="2025-08" db="UniProtKB">
        <authorList>
            <consortium name="RefSeq"/>
        </authorList>
    </citation>
    <scope>IDENTIFICATION</scope>
    <source>
        <strain evidence="19">Mau12</strain>
        <tissue evidence="19">Whole Body</tissue>
    </source>
</reference>
<dbReference type="Gene3D" id="1.10.1410.10">
    <property type="match status" value="2"/>
</dbReference>
<dbReference type="GeneID" id="117142912"/>
<dbReference type="FunFam" id="1.10.1410.10:FF:000005">
    <property type="entry name" value="Nucleolar protein 6"/>
    <property type="match status" value="1"/>
</dbReference>
<feature type="domain" description="Nrap protein" evidence="15">
    <location>
        <begin position="670"/>
        <end position="853"/>
    </location>
</feature>
<dbReference type="Pfam" id="PF17406">
    <property type="entry name" value="Nrap_D5"/>
    <property type="match status" value="1"/>
</dbReference>
<dbReference type="GO" id="GO:0032040">
    <property type="term" value="C:small-subunit processome"/>
    <property type="evidence" value="ECO:0007669"/>
    <property type="project" value="TreeGrafter"/>
</dbReference>
<feature type="domain" description="Nrap protein" evidence="17">
    <location>
        <begin position="1018"/>
        <end position="1141"/>
    </location>
</feature>
<dbReference type="PANTHER" id="PTHR17972">
    <property type="entry name" value="NUCLEOLAR RNA-ASSOCIATED PROTEIN"/>
    <property type="match status" value="1"/>
</dbReference>
<comment type="similarity">
    <text evidence="3 10">Belongs to the NRAP family.</text>
</comment>
<feature type="region of interest" description="Disordered" evidence="11">
    <location>
        <begin position="1"/>
        <end position="81"/>
    </location>
</feature>
<dbReference type="Pfam" id="PF17403">
    <property type="entry name" value="Nrap_D2"/>
    <property type="match status" value="1"/>
</dbReference>
<evidence type="ECO:0000256" key="4">
    <source>
        <dbReference type="ARBA" id="ARBA00016437"/>
    </source>
</evidence>
<dbReference type="GO" id="GO:0005694">
    <property type="term" value="C:chromosome"/>
    <property type="evidence" value="ECO:0007669"/>
    <property type="project" value="UniProtKB-SubCell"/>
</dbReference>
<dbReference type="AlphaFoldDB" id="A0A6P8K2W0"/>
<protein>
    <recommendedName>
        <fullName evidence="4 10">Nucleolar protein 6</fullName>
    </recommendedName>
</protein>
<evidence type="ECO:0000256" key="10">
    <source>
        <dbReference type="RuleBase" id="RU364032"/>
    </source>
</evidence>
<dbReference type="InterPro" id="IPR035082">
    <property type="entry name" value="Nrap_D1"/>
</dbReference>
<keyword evidence="18" id="KW-1185">Reference proteome</keyword>